<evidence type="ECO:0000313" key="2">
    <source>
        <dbReference type="EMBL" id="QHT84968.1"/>
    </source>
</evidence>
<dbReference type="Pfam" id="PF00535">
    <property type="entry name" value="Glycos_transf_2"/>
    <property type="match status" value="1"/>
</dbReference>
<dbReference type="PANTHER" id="PTHR22916">
    <property type="entry name" value="GLYCOSYLTRANSFERASE"/>
    <property type="match status" value="1"/>
</dbReference>
<dbReference type="EMBL" id="MN740029">
    <property type="protein sequence ID" value="QHT84968.1"/>
    <property type="molecule type" value="Genomic_DNA"/>
</dbReference>
<dbReference type="InterPro" id="IPR001173">
    <property type="entry name" value="Glyco_trans_2-like"/>
</dbReference>
<organism evidence="2">
    <name type="scientific">viral metagenome</name>
    <dbReference type="NCBI Taxonomy" id="1070528"/>
    <lineage>
        <taxon>unclassified sequences</taxon>
        <taxon>metagenomes</taxon>
        <taxon>organismal metagenomes</taxon>
    </lineage>
</organism>
<sequence>MKYPNIIVFRYKKYANLMDNFFEINKDSFNCNIHIITDKTEHLLKLFDTSYHLLITLGPDDSEYLEDVNRIIVPRMRKRWIHYNTLPPLDQFNSAVNFCYMDNVTLSHEITRPGFSIMTTCYNSYDKIHRAYDSIKLQTYRDWEWVILDDSPTDTHFNYLRKVFKKDSRVRLYKRSENSGNIGNVKNEATSLCRGKYVLELDHDDEILPDTLKDAVKVFEDDLDVGFVYFDFINIYENGNNYYYGDFTCKGYGGYYCEKIMNKWRYVYITPQINNITLSYIISVPNHPRIWRATTLREIGNFSEFLPICDDHELLIRTAVNTKMVKIHKASYVQYMNEGNNNFSLIRNSEINRLSPNNLFKQCYDKYKVHERMKELDAYEDTKYLENNVRLWTRGSDYEPQYCNKLVNLNYTKQFCILGVELFKDDESLNKIRELYDTTTNDFIVLDNKQKPEILWEILDKFNFSRMKCYYMTNTSMEELETYFHLLYRSCDNYEIFKA</sequence>
<reference evidence="2" key="1">
    <citation type="journal article" date="2020" name="Nature">
        <title>Giant virus diversity and host interactions through global metagenomics.</title>
        <authorList>
            <person name="Schulz F."/>
            <person name="Roux S."/>
            <person name="Paez-Espino D."/>
            <person name="Jungbluth S."/>
            <person name="Walsh D.A."/>
            <person name="Denef V.J."/>
            <person name="McMahon K.D."/>
            <person name="Konstantinidis K.T."/>
            <person name="Eloe-Fadrosh E.A."/>
            <person name="Kyrpides N.C."/>
            <person name="Woyke T."/>
        </authorList>
    </citation>
    <scope>NUCLEOTIDE SEQUENCE</scope>
    <source>
        <strain evidence="2">GVMAG-M-3300023184-178</strain>
    </source>
</reference>
<name>A0A6C0HW53_9ZZZZ</name>
<feature type="domain" description="Glycosyltransferase 2-like" evidence="1">
    <location>
        <begin position="116"/>
        <end position="240"/>
    </location>
</feature>
<dbReference type="InterPro" id="IPR029044">
    <property type="entry name" value="Nucleotide-diphossugar_trans"/>
</dbReference>
<dbReference type="SUPFAM" id="SSF53448">
    <property type="entry name" value="Nucleotide-diphospho-sugar transferases"/>
    <property type="match status" value="1"/>
</dbReference>
<evidence type="ECO:0000259" key="1">
    <source>
        <dbReference type="Pfam" id="PF00535"/>
    </source>
</evidence>
<proteinExistence type="predicted"/>
<dbReference type="AlphaFoldDB" id="A0A6C0HW53"/>
<accession>A0A6C0HW53</accession>
<dbReference type="Gene3D" id="3.90.550.10">
    <property type="entry name" value="Spore Coat Polysaccharide Biosynthesis Protein SpsA, Chain A"/>
    <property type="match status" value="1"/>
</dbReference>
<dbReference type="PANTHER" id="PTHR22916:SF67">
    <property type="entry name" value="COLANIC ACID BIOSYNTHESIS GLYCOSYL TRANSFERASE WCAE-RELATED"/>
    <property type="match status" value="1"/>
</dbReference>
<protein>
    <recommendedName>
        <fullName evidence="1">Glycosyltransferase 2-like domain-containing protein</fullName>
    </recommendedName>
</protein>